<protein>
    <submittedName>
        <fullName evidence="11">Iguana/Dzip1-like_DAZ-interacting_protein_N-terminal</fullName>
    </submittedName>
</protein>
<feature type="region of interest" description="Disordered" evidence="9">
    <location>
        <begin position="700"/>
        <end position="768"/>
    </location>
</feature>
<dbReference type="PROSITE" id="PS00028">
    <property type="entry name" value="ZINC_FINGER_C2H2_1"/>
    <property type="match status" value="1"/>
</dbReference>
<reference evidence="11 12" key="1">
    <citation type="submission" date="2018-09" db="EMBL/GenBank/DDBJ databases">
        <authorList>
            <person name="Peiro R."/>
            <person name="Begona"/>
            <person name="Cbmso G."/>
            <person name="Lopez M."/>
            <person name="Gonzalez S."/>
        </authorList>
    </citation>
    <scope>NUCLEOTIDE SEQUENCE [LARGE SCALE GENOMIC DNA]</scope>
</reference>
<feature type="compositionally biased region" description="Low complexity" evidence="9">
    <location>
        <begin position="429"/>
        <end position="438"/>
    </location>
</feature>
<evidence type="ECO:0000256" key="7">
    <source>
        <dbReference type="PROSITE-ProRule" id="PRU00042"/>
    </source>
</evidence>
<evidence type="ECO:0000256" key="5">
    <source>
        <dbReference type="ARBA" id="ARBA00023212"/>
    </source>
</evidence>
<keyword evidence="6" id="KW-0966">Cell projection</keyword>
<feature type="region of interest" description="Disordered" evidence="9">
    <location>
        <begin position="427"/>
        <end position="556"/>
    </location>
</feature>
<evidence type="ECO:0000259" key="10">
    <source>
        <dbReference type="PROSITE" id="PS50157"/>
    </source>
</evidence>
<dbReference type="InterPro" id="IPR013087">
    <property type="entry name" value="Znf_C2H2_type"/>
</dbReference>
<feature type="compositionally biased region" description="Low complexity" evidence="9">
    <location>
        <begin position="476"/>
        <end position="503"/>
    </location>
</feature>
<feature type="compositionally biased region" description="Pro residues" evidence="9">
    <location>
        <begin position="740"/>
        <end position="753"/>
    </location>
</feature>
<feature type="compositionally biased region" description="Low complexity" evidence="9">
    <location>
        <begin position="524"/>
        <end position="542"/>
    </location>
</feature>
<feature type="region of interest" description="Disordered" evidence="9">
    <location>
        <begin position="655"/>
        <end position="677"/>
    </location>
</feature>
<proteinExistence type="inferred from homology"/>
<feature type="compositionally biased region" description="Polar residues" evidence="9">
    <location>
        <begin position="756"/>
        <end position="768"/>
    </location>
</feature>
<dbReference type="InterPro" id="IPR051241">
    <property type="entry name" value="DZIP_RILPL"/>
</dbReference>
<dbReference type="PROSITE" id="PS50157">
    <property type="entry name" value="ZINC_FINGER_C2H2_2"/>
    <property type="match status" value="1"/>
</dbReference>
<accession>A0A3P3Z1F8</accession>
<keyword evidence="7" id="KW-0479">Metal-binding</keyword>
<evidence type="ECO:0000256" key="2">
    <source>
        <dbReference type="ARBA" id="ARBA00004120"/>
    </source>
</evidence>
<name>A0A3P3Z1F8_LEIBR</name>
<feature type="domain" description="C2H2-type" evidence="10">
    <location>
        <begin position="162"/>
        <end position="190"/>
    </location>
</feature>
<feature type="coiled-coil region" evidence="8">
    <location>
        <begin position="235"/>
        <end position="262"/>
    </location>
</feature>
<gene>
    <name evidence="11" type="ORF">LBRM2904_14.0460</name>
</gene>
<comment type="subcellular location">
    <subcellularLocation>
        <location evidence="2">Cytoplasm</location>
        <location evidence="2">Cytoskeleton</location>
        <location evidence="2">Cilium basal body</location>
    </subcellularLocation>
    <subcellularLocation>
        <location evidence="1">Cytoplasm</location>
        <location evidence="1">Cytoskeleton</location>
        <location evidence="1">Microtubule organizing center</location>
        <location evidence="1">Centrosome</location>
        <location evidence="1">Centriole</location>
    </subcellularLocation>
</comment>
<sequence>MATTAFQFVQGNERLDWGILVSIDVERLMKSTNVGTLQRIIENIAFSRVTRDEAALLTPDHILHLFQLCQVVIQYLVYSQEILANINVKLNDRMEGQQATAHEREMLLQRLSDETALLKKQAKTQRRTLLAYEYNVHAALARGVTGSGAAAAAAPGVPATLYICPYCGDEYHKAESMQSHLRKRHNTTARSTNSPVAGTATPPPPPIAIGGGGGPTYGNHPASSIPPAAGGCIAAAGDAETLQQLRHRVEQLERDKEVMERQQRENLILMMLGASRSQPTSPPPQQQEQKPASAPSSTSLHPLVSPSLPPPSPLSSATAAPSATTTESAVNTIPEHLQGIPVVPDISAMMNYNLSCQREASENALRRQLVSLEAEIRALRASKSSAASTVLSEAPPPPPQSTPGPCITASTGVPAGAWPAWVAELENAQQRQHQQQQQSTTTEAVPSLTPPSTPPPAPLLPPPPQQQQQRDYTTGVTAPSPVSPPSHSQSSSTQPASTSPAAPLIQAMPSLTAQSPLRSSSLAPQPSYGIQQQQQHPPAVQPSTPSAPGLSTAVIPIPSPTTAAITEAGAPAAPTPTPSVSIPQPLVVHPKPHHGVESSTNSSLTSTSTLPPHRAVSKGPPGISLSHISATPWTLSTLTSTGVLGGAALATATATSTSVAPIPLPSTTSTGPLAPPVSSPGLGVGSYFSSRTSVPAAATPALLPITPPPAARDSSSPTQQYSYTAPLSTVSPSVSSTHNSPPPPATVPEPSVPHPTSVQPLRMTNTPLSHAPPLPVPVVAGSTSGNTTSVNSWSLPAPVPSIATVPVPAPAAVSGAVKPFRTLSSSSSSSSGSRFGAAGRYEY</sequence>
<keyword evidence="4 8" id="KW-0175">Coiled coil</keyword>
<feature type="compositionally biased region" description="Low complexity" evidence="9">
    <location>
        <begin position="598"/>
        <end position="610"/>
    </location>
</feature>
<dbReference type="PANTHER" id="PTHR21502">
    <property type="entry name" value="ZINC FINGER PROTEIN DZIP1"/>
    <property type="match status" value="1"/>
</dbReference>
<evidence type="ECO:0000256" key="1">
    <source>
        <dbReference type="ARBA" id="ARBA00004114"/>
    </source>
</evidence>
<feature type="region of interest" description="Disordered" evidence="9">
    <location>
        <begin position="568"/>
        <end position="623"/>
    </location>
</feature>
<feature type="compositionally biased region" description="Low complexity" evidence="9">
    <location>
        <begin position="314"/>
        <end position="329"/>
    </location>
</feature>
<dbReference type="Proteomes" id="UP000319462">
    <property type="component" value="Chromosome 14"/>
</dbReference>
<evidence type="ECO:0000256" key="6">
    <source>
        <dbReference type="ARBA" id="ARBA00023273"/>
    </source>
</evidence>
<feature type="region of interest" description="Disordered" evidence="9">
    <location>
        <begin position="178"/>
        <end position="223"/>
    </location>
</feature>
<dbReference type="GO" id="GO:0008270">
    <property type="term" value="F:zinc ion binding"/>
    <property type="evidence" value="ECO:0007669"/>
    <property type="project" value="UniProtKB-KW"/>
</dbReference>
<feature type="compositionally biased region" description="Low complexity" evidence="9">
    <location>
        <begin position="824"/>
        <end position="833"/>
    </location>
</feature>
<keyword evidence="5" id="KW-0206">Cytoskeleton</keyword>
<dbReference type="SMART" id="SM00355">
    <property type="entry name" value="ZnF_C2H2"/>
    <property type="match status" value="1"/>
</dbReference>
<evidence type="ECO:0000256" key="9">
    <source>
        <dbReference type="SAM" id="MobiDB-lite"/>
    </source>
</evidence>
<evidence type="ECO:0000256" key="4">
    <source>
        <dbReference type="ARBA" id="ARBA00023054"/>
    </source>
</evidence>
<feature type="compositionally biased region" description="Low complexity" evidence="9">
    <location>
        <begin position="726"/>
        <end position="739"/>
    </location>
</feature>
<organism evidence="11 12">
    <name type="scientific">Leishmania braziliensis MHOM/BR/75/M2904</name>
    <dbReference type="NCBI Taxonomy" id="420245"/>
    <lineage>
        <taxon>Eukaryota</taxon>
        <taxon>Discoba</taxon>
        <taxon>Euglenozoa</taxon>
        <taxon>Kinetoplastea</taxon>
        <taxon>Metakinetoplastina</taxon>
        <taxon>Trypanosomatida</taxon>
        <taxon>Trypanosomatidae</taxon>
        <taxon>Leishmaniinae</taxon>
        <taxon>Leishmania</taxon>
        <taxon>Leishmania braziliensis species complex</taxon>
    </lineage>
</organism>
<evidence type="ECO:0000313" key="12">
    <source>
        <dbReference type="Proteomes" id="UP000319462"/>
    </source>
</evidence>
<evidence type="ECO:0000256" key="8">
    <source>
        <dbReference type="SAM" id="Coils"/>
    </source>
</evidence>
<evidence type="ECO:0000256" key="3">
    <source>
        <dbReference type="ARBA" id="ARBA00009131"/>
    </source>
</evidence>
<dbReference type="InterPro" id="IPR032714">
    <property type="entry name" value="DZIP1_N"/>
</dbReference>
<feature type="compositionally biased region" description="Low complexity" evidence="9">
    <location>
        <begin position="286"/>
        <end position="306"/>
    </location>
</feature>
<dbReference type="EMBL" id="LS997613">
    <property type="protein sequence ID" value="SYZ64022.1"/>
    <property type="molecule type" value="Genomic_DNA"/>
</dbReference>
<feature type="region of interest" description="Disordered" evidence="9">
    <location>
        <begin position="821"/>
        <end position="843"/>
    </location>
</feature>
<evidence type="ECO:0000313" key="11">
    <source>
        <dbReference type="EMBL" id="SYZ64022.1"/>
    </source>
</evidence>
<dbReference type="AlphaFoldDB" id="A0A3P3Z1F8"/>
<keyword evidence="5" id="KW-0963">Cytoplasm</keyword>
<dbReference type="GO" id="GO:0005737">
    <property type="term" value="C:cytoplasm"/>
    <property type="evidence" value="ECO:0007669"/>
    <property type="project" value="TreeGrafter"/>
</dbReference>
<feature type="compositionally biased region" description="Polar residues" evidence="9">
    <location>
        <begin position="713"/>
        <end position="725"/>
    </location>
</feature>
<keyword evidence="7" id="KW-0862">Zinc</keyword>
<dbReference type="Pfam" id="PF13815">
    <property type="entry name" value="Dzip-like_N"/>
    <property type="match status" value="1"/>
</dbReference>
<feature type="compositionally biased region" description="Polar residues" evidence="9">
    <location>
        <begin position="509"/>
        <end position="523"/>
    </location>
</feature>
<keyword evidence="7" id="KW-0863">Zinc-finger</keyword>
<comment type="similarity">
    <text evidence="3">Belongs to the DZIP C2H2-type zinc-finger protein family.</text>
</comment>
<feature type="compositionally biased region" description="Pro residues" evidence="9">
    <location>
        <begin position="448"/>
        <end position="465"/>
    </location>
</feature>
<dbReference type="GO" id="GO:0005814">
    <property type="term" value="C:centriole"/>
    <property type="evidence" value="ECO:0007669"/>
    <property type="project" value="UniProtKB-SubCell"/>
</dbReference>
<dbReference type="PANTHER" id="PTHR21502:SF9">
    <property type="entry name" value="C2H2-TYPE DOMAIN-CONTAINING PROTEIN"/>
    <property type="match status" value="1"/>
</dbReference>
<feature type="region of interest" description="Disordered" evidence="9">
    <location>
        <begin position="387"/>
        <end position="412"/>
    </location>
</feature>
<feature type="region of interest" description="Disordered" evidence="9">
    <location>
        <begin position="275"/>
        <end position="332"/>
    </location>
</feature>